<keyword evidence="3" id="KW-1185">Reference proteome</keyword>
<dbReference type="InterPro" id="IPR007702">
    <property type="entry name" value="Janus"/>
</dbReference>
<dbReference type="Proteomes" id="UP000054244">
    <property type="component" value="Unassembled WGS sequence"/>
</dbReference>
<accession>A0A091N3Q5</accession>
<dbReference type="Pfam" id="PF05005">
    <property type="entry name" value="Ocnus"/>
    <property type="match status" value="1"/>
</dbReference>
<evidence type="ECO:0000313" key="2">
    <source>
        <dbReference type="EMBL" id="KFP83554.1"/>
    </source>
</evidence>
<reference evidence="2 3" key="1">
    <citation type="submission" date="2014-04" db="EMBL/GenBank/DDBJ databases">
        <title>Genome evolution of avian class.</title>
        <authorList>
            <person name="Zhang G."/>
            <person name="Li C."/>
        </authorList>
    </citation>
    <scope>NUCLEOTIDE SEQUENCE [LARGE SCALE GENOMIC DNA]</scope>
    <source>
        <strain evidence="2">BGI_N311</strain>
    </source>
</reference>
<evidence type="ECO:0000313" key="3">
    <source>
        <dbReference type="Proteomes" id="UP000054244"/>
    </source>
</evidence>
<proteinExistence type="inferred from homology"/>
<dbReference type="EMBL" id="KL375634">
    <property type="protein sequence ID" value="KFP83554.1"/>
    <property type="molecule type" value="Genomic_DNA"/>
</dbReference>
<protein>
    <submittedName>
        <fullName evidence="2">14 kDa phosphohistidine phosphatase</fullName>
    </submittedName>
</protein>
<dbReference type="SUPFAM" id="SSF143724">
    <property type="entry name" value="PHP14-like"/>
    <property type="match status" value="1"/>
</dbReference>
<evidence type="ECO:0000256" key="1">
    <source>
        <dbReference type="ARBA" id="ARBA00010971"/>
    </source>
</evidence>
<gene>
    <name evidence="2" type="ORF">N311_06195</name>
</gene>
<feature type="non-terminal residue" evidence="2">
    <location>
        <position position="1"/>
    </location>
</feature>
<sequence>GRDCECLRARRALHQSEKTIYVYGFAIGFGRANHSVPTEELKTRYLDYEIT</sequence>
<dbReference type="AlphaFoldDB" id="A0A091N3Q5"/>
<organism evidence="2 3">
    <name type="scientific">Apaloderma vittatum</name>
    <name type="common">Bar-tailed trogon</name>
    <dbReference type="NCBI Taxonomy" id="57397"/>
    <lineage>
        <taxon>Eukaryota</taxon>
        <taxon>Metazoa</taxon>
        <taxon>Chordata</taxon>
        <taxon>Craniata</taxon>
        <taxon>Vertebrata</taxon>
        <taxon>Euteleostomi</taxon>
        <taxon>Archelosauria</taxon>
        <taxon>Archosauria</taxon>
        <taxon>Dinosauria</taxon>
        <taxon>Saurischia</taxon>
        <taxon>Theropoda</taxon>
        <taxon>Coelurosauria</taxon>
        <taxon>Aves</taxon>
        <taxon>Neognathae</taxon>
        <taxon>Neoaves</taxon>
        <taxon>Telluraves</taxon>
        <taxon>Coraciimorphae</taxon>
        <taxon>Trogoniformes</taxon>
        <taxon>Trogonidae</taxon>
        <taxon>Apaloderma</taxon>
    </lineage>
</organism>
<dbReference type="Gene3D" id="3.50.20.20">
    <property type="entry name" value="Janus/Ocnus"/>
    <property type="match status" value="1"/>
</dbReference>
<dbReference type="InterPro" id="IPR038596">
    <property type="entry name" value="Janus_sf"/>
</dbReference>
<feature type="non-terminal residue" evidence="2">
    <location>
        <position position="51"/>
    </location>
</feature>
<name>A0A091N3Q5_APAVI</name>
<comment type="similarity">
    <text evidence="1">Belongs to the janus family.</text>
</comment>